<keyword evidence="7" id="KW-1185">Reference proteome</keyword>
<feature type="DNA-binding region" description="H-T-H motif" evidence="4">
    <location>
        <begin position="42"/>
        <end position="61"/>
    </location>
</feature>
<organism evidence="6 7">
    <name type="scientific">Umezawaea tangerina</name>
    <dbReference type="NCBI Taxonomy" id="84725"/>
    <lineage>
        <taxon>Bacteria</taxon>
        <taxon>Bacillati</taxon>
        <taxon>Actinomycetota</taxon>
        <taxon>Actinomycetes</taxon>
        <taxon>Pseudonocardiales</taxon>
        <taxon>Pseudonocardiaceae</taxon>
        <taxon>Umezawaea</taxon>
    </lineage>
</organism>
<evidence type="ECO:0000256" key="1">
    <source>
        <dbReference type="ARBA" id="ARBA00023015"/>
    </source>
</evidence>
<dbReference type="Proteomes" id="UP000239494">
    <property type="component" value="Unassembled WGS sequence"/>
</dbReference>
<evidence type="ECO:0000256" key="4">
    <source>
        <dbReference type="PROSITE-ProRule" id="PRU00335"/>
    </source>
</evidence>
<comment type="caution">
    <text evidence="6">The sequence shown here is derived from an EMBL/GenBank/DDBJ whole genome shotgun (WGS) entry which is preliminary data.</text>
</comment>
<dbReference type="GO" id="GO:0003700">
    <property type="term" value="F:DNA-binding transcription factor activity"/>
    <property type="evidence" value="ECO:0007669"/>
    <property type="project" value="TreeGrafter"/>
</dbReference>
<gene>
    <name evidence="6" type="ORF">CLV43_108185</name>
</gene>
<accession>A0A2T0SZE2</accession>
<dbReference type="Pfam" id="PF00440">
    <property type="entry name" value="TetR_N"/>
    <property type="match status" value="1"/>
</dbReference>
<keyword evidence="3" id="KW-0804">Transcription</keyword>
<dbReference type="PANTHER" id="PTHR30055:SF234">
    <property type="entry name" value="HTH-TYPE TRANSCRIPTIONAL REGULATOR BETI"/>
    <property type="match status" value="1"/>
</dbReference>
<evidence type="ECO:0000256" key="3">
    <source>
        <dbReference type="ARBA" id="ARBA00023163"/>
    </source>
</evidence>
<dbReference type="InterPro" id="IPR001647">
    <property type="entry name" value="HTH_TetR"/>
</dbReference>
<reference evidence="6 7" key="1">
    <citation type="submission" date="2018-03" db="EMBL/GenBank/DDBJ databases">
        <title>Genomic Encyclopedia of Archaeal and Bacterial Type Strains, Phase II (KMG-II): from individual species to whole genera.</title>
        <authorList>
            <person name="Goeker M."/>
        </authorList>
    </citation>
    <scope>NUCLEOTIDE SEQUENCE [LARGE SCALE GENOMIC DNA]</scope>
    <source>
        <strain evidence="6 7">DSM 44720</strain>
    </source>
</reference>
<dbReference type="SUPFAM" id="SSF46689">
    <property type="entry name" value="Homeodomain-like"/>
    <property type="match status" value="1"/>
</dbReference>
<dbReference type="EMBL" id="PVTF01000008">
    <property type="protein sequence ID" value="PRY38785.1"/>
    <property type="molecule type" value="Genomic_DNA"/>
</dbReference>
<dbReference type="Gene3D" id="1.10.357.10">
    <property type="entry name" value="Tetracycline Repressor, domain 2"/>
    <property type="match status" value="1"/>
</dbReference>
<evidence type="ECO:0000259" key="5">
    <source>
        <dbReference type="PROSITE" id="PS50977"/>
    </source>
</evidence>
<feature type="domain" description="HTH tetR-type" evidence="5">
    <location>
        <begin position="19"/>
        <end position="79"/>
    </location>
</feature>
<sequence>MTGNGADPARPGLRERKKLMTRQAILDVAAGMFAERGYDNVTVAEIADAVNVSAKTVFVYFPTKDDLVFHGEDEVRDRMVATIRDRPSGQTPLDAMGRWIREELSGPKAVDGLERLRATVGDSVVLRSRMRLMWERFEDAVADLLAEETGADRHAPEPRVVAAQLVLVYRLLASEEVLGHLRSRPRARRRAAFAEWLDVSLRLAGAGIGDYARRP</sequence>
<dbReference type="InterPro" id="IPR009057">
    <property type="entry name" value="Homeodomain-like_sf"/>
</dbReference>
<keyword evidence="1" id="KW-0805">Transcription regulation</keyword>
<dbReference type="OrthoDB" id="3211155at2"/>
<keyword evidence="2 4" id="KW-0238">DNA-binding</keyword>
<dbReference type="PANTHER" id="PTHR30055">
    <property type="entry name" value="HTH-TYPE TRANSCRIPTIONAL REGULATOR RUTR"/>
    <property type="match status" value="1"/>
</dbReference>
<dbReference type="PRINTS" id="PR00455">
    <property type="entry name" value="HTHTETR"/>
</dbReference>
<protein>
    <submittedName>
        <fullName evidence="6">TetR family transcriptional regulator</fullName>
    </submittedName>
</protein>
<name>A0A2T0SZE2_9PSEU</name>
<dbReference type="Gene3D" id="1.10.10.60">
    <property type="entry name" value="Homeodomain-like"/>
    <property type="match status" value="1"/>
</dbReference>
<proteinExistence type="predicted"/>
<evidence type="ECO:0000313" key="7">
    <source>
        <dbReference type="Proteomes" id="UP000239494"/>
    </source>
</evidence>
<evidence type="ECO:0000313" key="6">
    <source>
        <dbReference type="EMBL" id="PRY38785.1"/>
    </source>
</evidence>
<dbReference type="PROSITE" id="PS50977">
    <property type="entry name" value="HTH_TETR_2"/>
    <property type="match status" value="1"/>
</dbReference>
<dbReference type="AlphaFoldDB" id="A0A2T0SZE2"/>
<evidence type="ECO:0000256" key="2">
    <source>
        <dbReference type="ARBA" id="ARBA00023125"/>
    </source>
</evidence>
<dbReference type="GO" id="GO:0000976">
    <property type="term" value="F:transcription cis-regulatory region binding"/>
    <property type="evidence" value="ECO:0007669"/>
    <property type="project" value="TreeGrafter"/>
</dbReference>
<dbReference type="RefSeq" id="WP_106190098.1">
    <property type="nucleotide sequence ID" value="NZ_PVTF01000008.1"/>
</dbReference>
<dbReference type="InterPro" id="IPR050109">
    <property type="entry name" value="HTH-type_TetR-like_transc_reg"/>
</dbReference>